<protein>
    <submittedName>
        <fullName evidence="1">Uncharacterized protein</fullName>
    </submittedName>
</protein>
<dbReference type="Proteomes" id="UP000821845">
    <property type="component" value="Chromosome 3"/>
</dbReference>
<name>A0ACB7SN62_HYAAI</name>
<accession>A0ACB7SN62</accession>
<evidence type="ECO:0000313" key="2">
    <source>
        <dbReference type="Proteomes" id="UP000821845"/>
    </source>
</evidence>
<evidence type="ECO:0000313" key="1">
    <source>
        <dbReference type="EMBL" id="KAH6936060.1"/>
    </source>
</evidence>
<comment type="caution">
    <text evidence="1">The sequence shown here is derived from an EMBL/GenBank/DDBJ whole genome shotgun (WGS) entry which is preliminary data.</text>
</comment>
<reference evidence="1" key="1">
    <citation type="submission" date="2020-05" db="EMBL/GenBank/DDBJ databases">
        <title>Large-scale comparative analyses of tick genomes elucidate their genetic diversity and vector capacities.</title>
        <authorList>
            <person name="Jia N."/>
            <person name="Wang J."/>
            <person name="Shi W."/>
            <person name="Du L."/>
            <person name="Sun Y."/>
            <person name="Zhan W."/>
            <person name="Jiang J."/>
            <person name="Wang Q."/>
            <person name="Zhang B."/>
            <person name="Ji P."/>
            <person name="Sakyi L.B."/>
            <person name="Cui X."/>
            <person name="Yuan T."/>
            <person name="Jiang B."/>
            <person name="Yang W."/>
            <person name="Lam T.T.-Y."/>
            <person name="Chang Q."/>
            <person name="Ding S."/>
            <person name="Wang X."/>
            <person name="Zhu J."/>
            <person name="Ruan X."/>
            <person name="Zhao L."/>
            <person name="Wei J."/>
            <person name="Que T."/>
            <person name="Du C."/>
            <person name="Cheng J."/>
            <person name="Dai P."/>
            <person name="Han X."/>
            <person name="Huang E."/>
            <person name="Gao Y."/>
            <person name="Liu J."/>
            <person name="Shao H."/>
            <person name="Ye R."/>
            <person name="Li L."/>
            <person name="Wei W."/>
            <person name="Wang X."/>
            <person name="Wang C."/>
            <person name="Yang T."/>
            <person name="Huo Q."/>
            <person name="Li W."/>
            <person name="Guo W."/>
            <person name="Chen H."/>
            <person name="Zhou L."/>
            <person name="Ni X."/>
            <person name="Tian J."/>
            <person name="Zhou Y."/>
            <person name="Sheng Y."/>
            <person name="Liu T."/>
            <person name="Pan Y."/>
            <person name="Xia L."/>
            <person name="Li J."/>
            <person name="Zhao F."/>
            <person name="Cao W."/>
        </authorList>
    </citation>
    <scope>NUCLEOTIDE SEQUENCE</scope>
    <source>
        <strain evidence="1">Hyas-2018</strain>
    </source>
</reference>
<keyword evidence="2" id="KW-1185">Reference proteome</keyword>
<sequence>MSGMGDSSSATTRDAFTKLLRYLEPIQCQPTIDENDLIEPTARQAELARRVCTQDCVVALGTAEMRRQLIITFLLTLKPSRAVIVGEKICQDVDFLDHLRLFLPQQVCLASSTTSRSLEGFPGAYVIAETEMLWTLLKDGVLRASDIDALVLRDFDRYLGTGHAFREVVSFLKPTSAAMYPMRVLALADELQVDSIDDLEWDLRRLRTPLRLNCCLGTPAAPYAKEVAVEHCPLEVYWTGNENWQRAIHTVSCSKDPKVQDVGTALTEWGVSVASGEALKIFEKTARSELAEFLLLSRMALTPLKGYAVLNYVQGRTLALTNTATSMHDLDEWLRQEGSATVIGQPDEVALALSVVFVATMADMPTLRRYCWDAVVLCDLPFAVSCDALFANADRKVALATESEWKRWTDLLELHDELDSLLVRVNDTSVPEY</sequence>
<dbReference type="EMBL" id="CM023483">
    <property type="protein sequence ID" value="KAH6936060.1"/>
    <property type="molecule type" value="Genomic_DNA"/>
</dbReference>
<organism evidence="1 2">
    <name type="scientific">Hyalomma asiaticum</name>
    <name type="common">Tick</name>
    <dbReference type="NCBI Taxonomy" id="266040"/>
    <lineage>
        <taxon>Eukaryota</taxon>
        <taxon>Metazoa</taxon>
        <taxon>Ecdysozoa</taxon>
        <taxon>Arthropoda</taxon>
        <taxon>Chelicerata</taxon>
        <taxon>Arachnida</taxon>
        <taxon>Acari</taxon>
        <taxon>Parasitiformes</taxon>
        <taxon>Ixodida</taxon>
        <taxon>Ixodoidea</taxon>
        <taxon>Ixodidae</taxon>
        <taxon>Hyalomminae</taxon>
        <taxon>Hyalomma</taxon>
    </lineage>
</organism>
<proteinExistence type="predicted"/>
<gene>
    <name evidence="1" type="ORF">HPB50_012979</name>
</gene>